<gene>
    <name evidence="1" type="ORF">Fmac_027783</name>
</gene>
<evidence type="ECO:0000313" key="1">
    <source>
        <dbReference type="EMBL" id="KAL2323404.1"/>
    </source>
</evidence>
<accession>A0ABD1LIQ8</accession>
<proteinExistence type="predicted"/>
<dbReference type="Proteomes" id="UP001603857">
    <property type="component" value="Unassembled WGS sequence"/>
</dbReference>
<organism evidence="1 2">
    <name type="scientific">Flemingia macrophylla</name>
    <dbReference type="NCBI Taxonomy" id="520843"/>
    <lineage>
        <taxon>Eukaryota</taxon>
        <taxon>Viridiplantae</taxon>
        <taxon>Streptophyta</taxon>
        <taxon>Embryophyta</taxon>
        <taxon>Tracheophyta</taxon>
        <taxon>Spermatophyta</taxon>
        <taxon>Magnoliopsida</taxon>
        <taxon>eudicotyledons</taxon>
        <taxon>Gunneridae</taxon>
        <taxon>Pentapetalae</taxon>
        <taxon>rosids</taxon>
        <taxon>fabids</taxon>
        <taxon>Fabales</taxon>
        <taxon>Fabaceae</taxon>
        <taxon>Papilionoideae</taxon>
        <taxon>50 kb inversion clade</taxon>
        <taxon>NPAAA clade</taxon>
        <taxon>indigoferoid/millettioid clade</taxon>
        <taxon>Phaseoleae</taxon>
        <taxon>Flemingia</taxon>
    </lineage>
</organism>
<dbReference type="AlphaFoldDB" id="A0ABD1LIQ8"/>
<comment type="caution">
    <text evidence="1">The sequence shown here is derived from an EMBL/GenBank/DDBJ whole genome shotgun (WGS) entry which is preliminary data.</text>
</comment>
<name>A0ABD1LIQ8_9FABA</name>
<keyword evidence="2" id="KW-1185">Reference proteome</keyword>
<sequence length="139" mass="16017">MAHERKEFDCDSIYCSTVKSRQDKEERIRFMQINSTMRFWCCNYSGFGNGLLEYVHKVEKQNKERNKLGGSSCKPIKIRGLVLGCQELALKRQLSEQYDIGPTVSYKGANAKNCKQNMLILYISDLLHKTVEGNVTIKK</sequence>
<reference evidence="1 2" key="1">
    <citation type="submission" date="2024-08" db="EMBL/GenBank/DDBJ databases">
        <title>Insights into the chromosomal genome structure of Flemingia macrophylla.</title>
        <authorList>
            <person name="Ding Y."/>
            <person name="Zhao Y."/>
            <person name="Bi W."/>
            <person name="Wu M."/>
            <person name="Zhao G."/>
            <person name="Gong Y."/>
            <person name="Li W."/>
            <person name="Zhang P."/>
        </authorList>
    </citation>
    <scope>NUCLEOTIDE SEQUENCE [LARGE SCALE GENOMIC DNA]</scope>
    <source>
        <strain evidence="1">DYQJB</strain>
        <tissue evidence="1">Leaf</tissue>
    </source>
</reference>
<evidence type="ECO:0000313" key="2">
    <source>
        <dbReference type="Proteomes" id="UP001603857"/>
    </source>
</evidence>
<protein>
    <submittedName>
        <fullName evidence="1">Uncharacterized protein</fullName>
    </submittedName>
</protein>
<dbReference type="EMBL" id="JBGMDY010000009">
    <property type="protein sequence ID" value="KAL2323404.1"/>
    <property type="molecule type" value="Genomic_DNA"/>
</dbReference>